<feature type="compositionally biased region" description="Polar residues" evidence="8">
    <location>
        <begin position="340"/>
        <end position="349"/>
    </location>
</feature>
<evidence type="ECO:0000256" key="3">
    <source>
        <dbReference type="ARBA" id="ARBA00008430"/>
    </source>
</evidence>
<dbReference type="PROSITE" id="PS50053">
    <property type="entry name" value="UBIQUITIN_2"/>
    <property type="match status" value="1"/>
</dbReference>
<evidence type="ECO:0000256" key="1">
    <source>
        <dbReference type="ARBA" id="ARBA00004123"/>
    </source>
</evidence>
<evidence type="ECO:0000256" key="4">
    <source>
        <dbReference type="ARBA" id="ARBA00022490"/>
    </source>
</evidence>
<gene>
    <name evidence="10" type="ORF">ZIOFF_064637</name>
</gene>
<comment type="caution">
    <text evidence="10">The sequence shown here is derived from an EMBL/GenBank/DDBJ whole genome shotgun (WGS) entry which is preliminary data.</text>
</comment>
<dbReference type="Proteomes" id="UP000734854">
    <property type="component" value="Unassembled WGS sequence"/>
</dbReference>
<feature type="region of interest" description="Disordered" evidence="8">
    <location>
        <begin position="1"/>
        <end position="41"/>
    </location>
</feature>
<proteinExistence type="inferred from homology"/>
<keyword evidence="4" id="KW-0963">Cytoplasm</keyword>
<dbReference type="GO" id="GO:0005737">
    <property type="term" value="C:cytoplasm"/>
    <property type="evidence" value="ECO:0007669"/>
    <property type="project" value="UniProtKB-SubCell"/>
</dbReference>
<accession>A0A8J5EW92</accession>
<dbReference type="InterPro" id="IPR000626">
    <property type="entry name" value="Ubiquitin-like_dom"/>
</dbReference>
<dbReference type="InterPro" id="IPR050158">
    <property type="entry name" value="Ubiquitin_ubiquitin-like"/>
</dbReference>
<keyword evidence="6" id="KW-0832">Ubl conjugation</keyword>
<comment type="subcellular location">
    <subcellularLocation>
        <location evidence="2">Cytoplasm</location>
    </subcellularLocation>
    <subcellularLocation>
        <location evidence="1">Nucleus</location>
    </subcellularLocation>
</comment>
<evidence type="ECO:0000256" key="7">
    <source>
        <dbReference type="ARBA" id="ARBA00023242"/>
    </source>
</evidence>
<sequence>MEHTQSWPQQLSPEDQTPASEMNWNPPSQSKQQSGSAESHGIKSALENSLISGISIDTIKQKLELEKCLAIVIFVKTLTGKTITLEVESSDTIDNVKAKIQDKEGIPPDQQRLIFAGKQLEDGRTLADYNIQKESTLHLVLRLRADETSPCSTIEGCIQQIEELNPSGASEEDIVSIEKFNSDNVKAASTRVQRQSAQADYSQSYNLEKDVYSPSSPHVSSFNLNITDSDSGGTSTKRPIGVKKAKLKRKNEQQFSKMVSQNDEFVAALDRSTNVAMFKEENKILFKDLNTIADPIMREFIRGEQVRIMQKRTGNEKSQSIPHQGEGSRINSSQEEEQGSQDPLNGSVI</sequence>
<feature type="domain" description="Ubiquitin-like" evidence="9">
    <location>
        <begin position="71"/>
        <end position="146"/>
    </location>
</feature>
<evidence type="ECO:0000256" key="6">
    <source>
        <dbReference type="ARBA" id="ARBA00022843"/>
    </source>
</evidence>
<dbReference type="InterPro" id="IPR029071">
    <property type="entry name" value="Ubiquitin-like_domsf"/>
</dbReference>
<reference evidence="10 11" key="1">
    <citation type="submission" date="2020-08" db="EMBL/GenBank/DDBJ databases">
        <title>Plant Genome Project.</title>
        <authorList>
            <person name="Zhang R.-G."/>
        </authorList>
    </citation>
    <scope>NUCLEOTIDE SEQUENCE [LARGE SCALE GENOMIC DNA]</scope>
    <source>
        <tissue evidence="10">Rhizome</tissue>
    </source>
</reference>
<dbReference type="Gene3D" id="3.10.20.90">
    <property type="entry name" value="Phosphatidylinositol 3-kinase Catalytic Subunit, Chain A, domain 1"/>
    <property type="match status" value="1"/>
</dbReference>
<evidence type="ECO:0000256" key="8">
    <source>
        <dbReference type="SAM" id="MobiDB-lite"/>
    </source>
</evidence>
<keyword evidence="5" id="KW-1017">Isopeptide bond</keyword>
<evidence type="ECO:0000313" key="10">
    <source>
        <dbReference type="EMBL" id="KAG6475417.1"/>
    </source>
</evidence>
<evidence type="ECO:0000313" key="11">
    <source>
        <dbReference type="Proteomes" id="UP000734854"/>
    </source>
</evidence>
<dbReference type="GO" id="GO:0003729">
    <property type="term" value="F:mRNA binding"/>
    <property type="evidence" value="ECO:0007669"/>
    <property type="project" value="UniProtKB-ARBA"/>
</dbReference>
<dbReference type="GO" id="GO:0005634">
    <property type="term" value="C:nucleus"/>
    <property type="evidence" value="ECO:0007669"/>
    <property type="project" value="UniProtKB-SubCell"/>
</dbReference>
<name>A0A8J5EW92_ZINOF</name>
<evidence type="ECO:0000259" key="9">
    <source>
        <dbReference type="PROSITE" id="PS50053"/>
    </source>
</evidence>
<dbReference type="PROSITE" id="PS00299">
    <property type="entry name" value="UBIQUITIN_1"/>
    <property type="match status" value="1"/>
</dbReference>
<dbReference type="CDD" id="cd01803">
    <property type="entry name" value="Ubl_ubiquitin"/>
    <property type="match status" value="1"/>
</dbReference>
<evidence type="ECO:0000256" key="2">
    <source>
        <dbReference type="ARBA" id="ARBA00004496"/>
    </source>
</evidence>
<dbReference type="SMART" id="SM00213">
    <property type="entry name" value="UBQ"/>
    <property type="match status" value="1"/>
</dbReference>
<dbReference type="PRINTS" id="PR00348">
    <property type="entry name" value="UBIQUITIN"/>
</dbReference>
<protein>
    <recommendedName>
        <fullName evidence="9">Ubiquitin-like domain-containing protein</fullName>
    </recommendedName>
</protein>
<dbReference type="SUPFAM" id="SSF54236">
    <property type="entry name" value="Ubiquitin-like"/>
    <property type="match status" value="1"/>
</dbReference>
<organism evidence="10 11">
    <name type="scientific">Zingiber officinale</name>
    <name type="common">Ginger</name>
    <name type="synonym">Amomum zingiber</name>
    <dbReference type="NCBI Taxonomy" id="94328"/>
    <lineage>
        <taxon>Eukaryota</taxon>
        <taxon>Viridiplantae</taxon>
        <taxon>Streptophyta</taxon>
        <taxon>Embryophyta</taxon>
        <taxon>Tracheophyta</taxon>
        <taxon>Spermatophyta</taxon>
        <taxon>Magnoliopsida</taxon>
        <taxon>Liliopsida</taxon>
        <taxon>Zingiberales</taxon>
        <taxon>Zingiberaceae</taxon>
        <taxon>Zingiber</taxon>
    </lineage>
</organism>
<dbReference type="PANTHER" id="PTHR10666">
    <property type="entry name" value="UBIQUITIN"/>
    <property type="match status" value="1"/>
</dbReference>
<evidence type="ECO:0000256" key="5">
    <source>
        <dbReference type="ARBA" id="ARBA00022499"/>
    </source>
</evidence>
<dbReference type="InterPro" id="IPR019956">
    <property type="entry name" value="Ubiquitin_dom"/>
</dbReference>
<comment type="similarity">
    <text evidence="3">Belongs to the ubiquitin family.</text>
</comment>
<dbReference type="Pfam" id="PF00240">
    <property type="entry name" value="ubiquitin"/>
    <property type="match status" value="1"/>
</dbReference>
<keyword evidence="11" id="KW-1185">Reference proteome</keyword>
<dbReference type="AlphaFoldDB" id="A0A8J5EW92"/>
<dbReference type="EMBL" id="JACMSC010000018">
    <property type="protein sequence ID" value="KAG6475417.1"/>
    <property type="molecule type" value="Genomic_DNA"/>
</dbReference>
<feature type="compositionally biased region" description="Polar residues" evidence="8">
    <location>
        <begin position="1"/>
        <end position="37"/>
    </location>
</feature>
<dbReference type="Pfam" id="PF14303">
    <property type="entry name" value="NAM-associated"/>
    <property type="match status" value="1"/>
</dbReference>
<keyword evidence="7" id="KW-0539">Nucleus</keyword>
<dbReference type="InterPro" id="IPR029466">
    <property type="entry name" value="NAM-associated_C"/>
</dbReference>
<feature type="region of interest" description="Disordered" evidence="8">
    <location>
        <begin position="309"/>
        <end position="349"/>
    </location>
</feature>
<dbReference type="InterPro" id="IPR019954">
    <property type="entry name" value="Ubiquitin_CS"/>
</dbReference>
<dbReference type="FunFam" id="3.10.20.90:FF:000016">
    <property type="entry name" value="Polyubiquitin 3"/>
    <property type="match status" value="1"/>
</dbReference>